<gene>
    <name evidence="4" type="ordered locus">AS9A_0729</name>
</gene>
<evidence type="ECO:0000259" key="3">
    <source>
        <dbReference type="Pfam" id="PF07859"/>
    </source>
</evidence>
<dbReference type="InterPro" id="IPR029058">
    <property type="entry name" value="AB_hydrolase_fold"/>
</dbReference>
<dbReference type="Gene3D" id="3.40.50.1820">
    <property type="entry name" value="alpha/beta hydrolase"/>
    <property type="match status" value="1"/>
</dbReference>
<dbReference type="PANTHER" id="PTHR48081:SF30">
    <property type="entry name" value="ACETYL-HYDROLASE LIPR-RELATED"/>
    <property type="match status" value="1"/>
</dbReference>
<sequence>MRKAGLPLPYAVVDHAGNGLFGPSLRSRAVVALARTLIRPLLGVLPLNATVMRCASLLDRGAALMPLSKESSFERVTLAYCEAEIVRADDEATIADGALLYLHGGGFIAGGLNTHRRMITVLAQLTGLPVMHVAYRKLPGATIRESVADCVKAYEWLLQHGAHPKHVVVAGESVGGFLAFAAVIAARDQGMPAPGGLAAISPWLDLDCAAKSAEARAQTEALLPIAMFETVSRLGAEVDGVLDSTLSPALADVRGLPPTLLVALRSEVLRPDAEAMAARLGGAGVPCVLHLWRGQIHAFSALFPGSTEGWEVLSDLSEFVRARVAAQPAQPHAG</sequence>
<dbReference type="eggNOG" id="COG0657">
    <property type="taxonomic scope" value="Bacteria"/>
</dbReference>
<keyword evidence="5" id="KW-1185">Reference proteome</keyword>
<evidence type="ECO:0000313" key="5">
    <source>
        <dbReference type="Proteomes" id="UP000009235"/>
    </source>
</evidence>
<accession>F6EL91</accession>
<dbReference type="PANTHER" id="PTHR48081">
    <property type="entry name" value="AB HYDROLASE SUPERFAMILY PROTEIN C4A8.06C"/>
    <property type="match status" value="1"/>
</dbReference>
<dbReference type="STRING" id="443218.AS9A_0729"/>
<dbReference type="KEGG" id="asd:AS9A_0729"/>
<protein>
    <submittedName>
        <fullName evidence="4">Putative esterase/ lipase</fullName>
    </submittedName>
</protein>
<dbReference type="GO" id="GO:0004806">
    <property type="term" value="F:triacylglycerol lipase activity"/>
    <property type="evidence" value="ECO:0007669"/>
    <property type="project" value="TreeGrafter"/>
</dbReference>
<dbReference type="SUPFAM" id="SSF53474">
    <property type="entry name" value="alpha/beta-Hydrolases"/>
    <property type="match status" value="1"/>
</dbReference>
<name>F6EL91_HOYSD</name>
<dbReference type="HOGENOM" id="CLU_012494_13_0_11"/>
<dbReference type="EMBL" id="CP002786">
    <property type="protein sequence ID" value="AEF39183.1"/>
    <property type="molecule type" value="Genomic_DNA"/>
</dbReference>
<comment type="similarity">
    <text evidence="1">Belongs to the 'GDXG' lipolytic enzyme family.</text>
</comment>
<proteinExistence type="inferred from homology"/>
<evidence type="ECO:0000256" key="2">
    <source>
        <dbReference type="ARBA" id="ARBA00022801"/>
    </source>
</evidence>
<evidence type="ECO:0000256" key="1">
    <source>
        <dbReference type="ARBA" id="ARBA00010515"/>
    </source>
</evidence>
<dbReference type="InterPro" id="IPR050300">
    <property type="entry name" value="GDXG_lipolytic_enzyme"/>
</dbReference>
<keyword evidence="2" id="KW-0378">Hydrolase</keyword>
<organism evidence="4 5">
    <name type="scientific">Hoyosella subflava (strain DSM 45089 / JCM 17490 / NBRC 109087 / DQS3-9A1)</name>
    <name type="common">Amycolicicoccus subflavus</name>
    <dbReference type="NCBI Taxonomy" id="443218"/>
    <lineage>
        <taxon>Bacteria</taxon>
        <taxon>Bacillati</taxon>
        <taxon>Actinomycetota</taxon>
        <taxon>Actinomycetes</taxon>
        <taxon>Mycobacteriales</taxon>
        <taxon>Hoyosellaceae</taxon>
        <taxon>Hoyosella</taxon>
    </lineage>
</organism>
<dbReference type="Proteomes" id="UP000009235">
    <property type="component" value="Chromosome"/>
</dbReference>
<dbReference type="AlphaFoldDB" id="F6EL91"/>
<reference evidence="4 5" key="1">
    <citation type="journal article" date="2011" name="J. Bacteriol.">
        <title>Complete genome sequence of Amycolicicoccus subflavus DQS3-9A1T, an actinomycete isolated from crude oil-polluted soil.</title>
        <authorList>
            <person name="Cai M."/>
            <person name="Chen W.M."/>
            <person name="Nie Y."/>
            <person name="Chi C.Q."/>
            <person name="Wang Y.N."/>
            <person name="Tang Y.Q."/>
            <person name="Li G.Y."/>
            <person name="Wu X.L."/>
        </authorList>
    </citation>
    <scope>NUCLEOTIDE SEQUENCE [LARGE SCALE GENOMIC DNA]</scope>
    <source>
        <strain evidence="5">DSM 45089 / DQS3-9A1</strain>
    </source>
</reference>
<dbReference type="RefSeq" id="WP_013805532.1">
    <property type="nucleotide sequence ID" value="NC_015564.1"/>
</dbReference>
<feature type="domain" description="Alpha/beta hydrolase fold-3" evidence="3">
    <location>
        <begin position="99"/>
        <end position="299"/>
    </location>
</feature>
<dbReference type="Pfam" id="PF07859">
    <property type="entry name" value="Abhydrolase_3"/>
    <property type="match status" value="1"/>
</dbReference>
<evidence type="ECO:0000313" key="4">
    <source>
        <dbReference type="EMBL" id="AEF39183.1"/>
    </source>
</evidence>
<dbReference type="InterPro" id="IPR013094">
    <property type="entry name" value="AB_hydrolase_3"/>
</dbReference>